<reference evidence="24 26" key="3">
    <citation type="submission" date="2019-11" db="EMBL/GenBank/DDBJ databases">
        <authorList>
            <person name="Jiao W.-B."/>
            <person name="Schneeberger K."/>
        </authorList>
    </citation>
    <scope>NUCLEOTIDE SEQUENCE [LARGE SCALE GENOMIC DNA]</scope>
    <source>
        <strain evidence="26">cv. An-1</strain>
    </source>
</reference>
<comment type="similarity">
    <text evidence="3">Belongs to the RLP family.</text>
</comment>
<evidence type="ECO:0000256" key="14">
    <source>
        <dbReference type="ARBA" id="ARBA00023136"/>
    </source>
</evidence>
<keyword evidence="15" id="KW-0675">Receptor</keyword>
<feature type="chain" id="PRO_5033732995" description="non-specific serine/threonine protein kinase" evidence="21">
    <location>
        <begin position="17"/>
        <end position="1036"/>
    </location>
</feature>
<dbReference type="FunFam" id="3.80.10.10:FF:001313">
    <property type="entry name" value="Leucine-rich repeat receptor-like protein kinase"/>
    <property type="match status" value="1"/>
</dbReference>
<evidence type="ECO:0000256" key="5">
    <source>
        <dbReference type="ARBA" id="ARBA00022527"/>
    </source>
</evidence>
<dbReference type="InterPro" id="IPR050647">
    <property type="entry name" value="Plant_LRR-RLKs"/>
</dbReference>
<dbReference type="Pfam" id="PF08263">
    <property type="entry name" value="LRRNT_2"/>
    <property type="match status" value="1"/>
</dbReference>
<evidence type="ECO:0000313" key="25">
    <source>
        <dbReference type="Proteomes" id="UP000078284"/>
    </source>
</evidence>
<dbReference type="InterPro" id="IPR017441">
    <property type="entry name" value="Protein_kinase_ATP_BS"/>
</dbReference>
<evidence type="ECO:0000256" key="20">
    <source>
        <dbReference type="SAM" id="Phobius"/>
    </source>
</evidence>
<dbReference type="PROSITE" id="PS00107">
    <property type="entry name" value="PROTEIN_KINASE_ATP"/>
    <property type="match status" value="1"/>
</dbReference>
<reference evidence="23" key="2">
    <citation type="submission" date="2016-03" db="EMBL/GenBank/DDBJ databases">
        <title>Full-length assembly of Arabidopsis thaliana Ler reveals the complement of translocations and inversions.</title>
        <authorList>
            <person name="Zapata L."/>
            <person name="Schneeberger K."/>
            <person name="Ossowski S."/>
        </authorList>
    </citation>
    <scope>NUCLEOTIDE SEQUENCE [LARGE SCALE GENOMIC DNA]</scope>
    <source>
        <tissue evidence="23">Leaf</tissue>
    </source>
</reference>
<dbReference type="PANTHER" id="PTHR48056:SF18">
    <property type="entry name" value="NON-SPECIFIC SERINE_THREONINE PROTEIN KINASE"/>
    <property type="match status" value="1"/>
</dbReference>
<feature type="signal peptide" evidence="21">
    <location>
        <begin position="1"/>
        <end position="16"/>
    </location>
</feature>
<evidence type="ECO:0000256" key="1">
    <source>
        <dbReference type="ARBA" id="ARBA00004167"/>
    </source>
</evidence>
<dbReference type="FunFam" id="3.80.10.10:FF:000111">
    <property type="entry name" value="LRR receptor-like serine/threonine-protein kinase ERECTA"/>
    <property type="match status" value="1"/>
</dbReference>
<dbReference type="InterPro" id="IPR000719">
    <property type="entry name" value="Prot_kinase_dom"/>
</dbReference>
<keyword evidence="11" id="KW-0418">Kinase</keyword>
<dbReference type="PROSITE" id="PS51450">
    <property type="entry name" value="LRR"/>
    <property type="match status" value="1"/>
</dbReference>
<feature type="transmembrane region" description="Helical" evidence="20">
    <location>
        <begin position="680"/>
        <end position="700"/>
    </location>
</feature>
<dbReference type="SUPFAM" id="SSF52058">
    <property type="entry name" value="L domain-like"/>
    <property type="match status" value="2"/>
</dbReference>
<dbReference type="GO" id="GO:0016020">
    <property type="term" value="C:membrane"/>
    <property type="evidence" value="ECO:0007669"/>
    <property type="project" value="UniProtKB-SubCell"/>
</dbReference>
<keyword evidence="10 19" id="KW-0547">Nucleotide-binding</keyword>
<name>A0A178UFH7_ARATH</name>
<dbReference type="FunFam" id="3.30.200.20:FF:000566">
    <property type="entry name" value="Phytosulfokine receptor 1"/>
    <property type="match status" value="1"/>
</dbReference>
<evidence type="ECO:0000256" key="18">
    <source>
        <dbReference type="ARBA" id="ARBA00048679"/>
    </source>
</evidence>
<keyword evidence="14 20" id="KW-0472">Membrane</keyword>
<evidence type="ECO:0000256" key="9">
    <source>
        <dbReference type="ARBA" id="ARBA00022737"/>
    </source>
</evidence>
<evidence type="ECO:0000256" key="4">
    <source>
        <dbReference type="ARBA" id="ARBA00012513"/>
    </source>
</evidence>
<evidence type="ECO:0000313" key="24">
    <source>
        <dbReference type="EMBL" id="VYS70268.1"/>
    </source>
</evidence>
<dbReference type="PRINTS" id="PR00019">
    <property type="entry name" value="LEURICHRPT"/>
</dbReference>
<dbReference type="InterPro" id="IPR001245">
    <property type="entry name" value="Ser-Thr/Tyr_kinase_cat_dom"/>
</dbReference>
<dbReference type="Gene3D" id="1.10.510.10">
    <property type="entry name" value="Transferase(Phosphotransferase) domain 1"/>
    <property type="match status" value="1"/>
</dbReference>
<dbReference type="Proteomes" id="UP000078284">
    <property type="component" value="Chromosome 5"/>
</dbReference>
<dbReference type="SMART" id="SM00220">
    <property type="entry name" value="S_TKc"/>
    <property type="match status" value="1"/>
</dbReference>
<dbReference type="InterPro" id="IPR003591">
    <property type="entry name" value="Leu-rich_rpt_typical-subtyp"/>
</dbReference>
<dbReference type="Pfam" id="PF07714">
    <property type="entry name" value="PK_Tyr_Ser-Thr"/>
    <property type="match status" value="1"/>
</dbReference>
<evidence type="ECO:0000313" key="26">
    <source>
        <dbReference type="Proteomes" id="UP000426265"/>
    </source>
</evidence>
<dbReference type="SUPFAM" id="SSF56112">
    <property type="entry name" value="Protein kinase-like (PK-like)"/>
    <property type="match status" value="1"/>
</dbReference>
<dbReference type="GO" id="GO:0005524">
    <property type="term" value="F:ATP binding"/>
    <property type="evidence" value="ECO:0007669"/>
    <property type="project" value="UniProtKB-UniRule"/>
</dbReference>
<dbReference type="SUPFAM" id="SSF52047">
    <property type="entry name" value="RNI-like"/>
    <property type="match status" value="1"/>
</dbReference>
<dbReference type="EC" id="2.7.11.1" evidence="4"/>
<dbReference type="Proteomes" id="UP000426265">
    <property type="component" value="Unassembled WGS sequence"/>
</dbReference>
<dbReference type="Gene3D" id="3.80.10.10">
    <property type="entry name" value="Ribonuclease Inhibitor"/>
    <property type="match status" value="4"/>
</dbReference>
<dbReference type="PROSITE" id="PS50011">
    <property type="entry name" value="PROTEIN_KINASE_DOM"/>
    <property type="match status" value="1"/>
</dbReference>
<proteinExistence type="inferred from homology"/>
<keyword evidence="5" id="KW-0723">Serine/threonine-protein kinase</keyword>
<keyword evidence="16" id="KW-0325">Glycoprotein</keyword>
<feature type="binding site" evidence="19">
    <location>
        <position position="782"/>
    </location>
    <ligand>
        <name>ATP</name>
        <dbReference type="ChEBI" id="CHEBI:30616"/>
    </ligand>
</feature>
<dbReference type="CDD" id="cd14066">
    <property type="entry name" value="STKc_IRAK"/>
    <property type="match status" value="1"/>
</dbReference>
<evidence type="ECO:0000256" key="11">
    <source>
        <dbReference type="ARBA" id="ARBA00022777"/>
    </source>
</evidence>
<dbReference type="AlphaFoldDB" id="A0A178UFH7"/>
<dbReference type="GO" id="GO:0004674">
    <property type="term" value="F:protein serine/threonine kinase activity"/>
    <property type="evidence" value="ECO:0007669"/>
    <property type="project" value="UniProtKB-KW"/>
</dbReference>
<dbReference type="FunFam" id="3.80.10.10:FF:001588">
    <property type="entry name" value="Leucine-rich repeat receptor-like protein kinase"/>
    <property type="match status" value="1"/>
</dbReference>
<keyword evidence="21" id="KW-0732">Signal</keyword>
<comment type="catalytic activity">
    <reaction evidence="17">
        <text>L-threonyl-[protein] + ATP = O-phospho-L-threonyl-[protein] + ADP + H(+)</text>
        <dbReference type="Rhea" id="RHEA:46608"/>
        <dbReference type="Rhea" id="RHEA-COMP:11060"/>
        <dbReference type="Rhea" id="RHEA-COMP:11605"/>
        <dbReference type="ChEBI" id="CHEBI:15378"/>
        <dbReference type="ChEBI" id="CHEBI:30013"/>
        <dbReference type="ChEBI" id="CHEBI:30616"/>
        <dbReference type="ChEBI" id="CHEBI:61977"/>
        <dbReference type="ChEBI" id="CHEBI:456216"/>
        <dbReference type="EC" id="2.7.11.1"/>
    </reaction>
</comment>
<evidence type="ECO:0000256" key="16">
    <source>
        <dbReference type="ARBA" id="ARBA00023180"/>
    </source>
</evidence>
<dbReference type="EMBL" id="LUHQ01000005">
    <property type="protein sequence ID" value="OAO92390.1"/>
    <property type="molecule type" value="Genomic_DNA"/>
</dbReference>
<evidence type="ECO:0000259" key="22">
    <source>
        <dbReference type="PROSITE" id="PS50011"/>
    </source>
</evidence>
<dbReference type="InterPro" id="IPR008271">
    <property type="entry name" value="Ser/Thr_kinase_AS"/>
</dbReference>
<dbReference type="SMR" id="A0A178UFH7"/>
<keyword evidence="6" id="KW-0433">Leucine-rich repeat</keyword>
<organism evidence="23 25">
    <name type="scientific">Arabidopsis thaliana</name>
    <name type="common">Mouse-ear cress</name>
    <dbReference type="NCBI Taxonomy" id="3702"/>
    <lineage>
        <taxon>Eukaryota</taxon>
        <taxon>Viridiplantae</taxon>
        <taxon>Streptophyta</taxon>
        <taxon>Embryophyta</taxon>
        <taxon>Tracheophyta</taxon>
        <taxon>Spermatophyta</taxon>
        <taxon>Magnoliopsida</taxon>
        <taxon>eudicotyledons</taxon>
        <taxon>Gunneridae</taxon>
        <taxon>Pentapetalae</taxon>
        <taxon>rosids</taxon>
        <taxon>malvids</taxon>
        <taxon>Brassicales</taxon>
        <taxon>Brassicaceae</taxon>
        <taxon>Camelineae</taxon>
        <taxon>Arabidopsis</taxon>
    </lineage>
</organism>
<evidence type="ECO:0000313" key="23">
    <source>
        <dbReference type="EMBL" id="OAO92390.1"/>
    </source>
</evidence>
<dbReference type="PROSITE" id="PS00108">
    <property type="entry name" value="PROTEIN_KINASE_ST"/>
    <property type="match status" value="1"/>
</dbReference>
<dbReference type="SMART" id="SM00369">
    <property type="entry name" value="LRR_TYP"/>
    <property type="match status" value="9"/>
</dbReference>
<gene>
    <name evidence="23" type="ordered locus">AXX17_At5g52870</name>
    <name evidence="24" type="ORF">AN1_LOCUS25652</name>
</gene>
<evidence type="ECO:0000256" key="2">
    <source>
        <dbReference type="ARBA" id="ARBA00008684"/>
    </source>
</evidence>
<comment type="catalytic activity">
    <reaction evidence="18">
        <text>L-seryl-[protein] + ATP = O-phospho-L-seryl-[protein] + ADP + H(+)</text>
        <dbReference type="Rhea" id="RHEA:17989"/>
        <dbReference type="Rhea" id="RHEA-COMP:9863"/>
        <dbReference type="Rhea" id="RHEA-COMP:11604"/>
        <dbReference type="ChEBI" id="CHEBI:15378"/>
        <dbReference type="ChEBI" id="CHEBI:29999"/>
        <dbReference type="ChEBI" id="CHEBI:30616"/>
        <dbReference type="ChEBI" id="CHEBI:83421"/>
        <dbReference type="ChEBI" id="CHEBI:456216"/>
        <dbReference type="EC" id="2.7.11.1"/>
    </reaction>
</comment>
<keyword evidence="13 20" id="KW-1133">Transmembrane helix</keyword>
<dbReference type="InterPro" id="IPR032675">
    <property type="entry name" value="LRR_dom_sf"/>
</dbReference>
<evidence type="ECO:0000256" key="15">
    <source>
        <dbReference type="ARBA" id="ARBA00023170"/>
    </source>
</evidence>
<evidence type="ECO:0000256" key="17">
    <source>
        <dbReference type="ARBA" id="ARBA00047899"/>
    </source>
</evidence>
<keyword evidence="12 19" id="KW-0067">ATP-binding</keyword>
<evidence type="ECO:0000256" key="3">
    <source>
        <dbReference type="ARBA" id="ARBA00009592"/>
    </source>
</evidence>
<dbReference type="Pfam" id="PF13855">
    <property type="entry name" value="LRR_8"/>
    <property type="match status" value="3"/>
</dbReference>
<evidence type="ECO:0000256" key="8">
    <source>
        <dbReference type="ARBA" id="ARBA00022692"/>
    </source>
</evidence>
<protein>
    <recommendedName>
        <fullName evidence="4">non-specific serine/threonine protein kinase</fullName>
        <ecNumber evidence="4">2.7.11.1</ecNumber>
    </recommendedName>
</protein>
<evidence type="ECO:0000256" key="6">
    <source>
        <dbReference type="ARBA" id="ARBA00022614"/>
    </source>
</evidence>
<comment type="similarity">
    <text evidence="2">Belongs to the protein kinase superfamily. Ser/Thr protein kinase family.</text>
</comment>
<dbReference type="FunFam" id="3.80.10.10:FF:000618">
    <property type="entry name" value="Leucine-rich repeat receptor-like serine/threonine-protein kinase BAM3"/>
    <property type="match status" value="1"/>
</dbReference>
<evidence type="ECO:0000256" key="10">
    <source>
        <dbReference type="ARBA" id="ARBA00022741"/>
    </source>
</evidence>
<dbReference type="EMBL" id="CACRSJ010000110">
    <property type="protein sequence ID" value="VYS70268.1"/>
    <property type="molecule type" value="Genomic_DNA"/>
</dbReference>
<dbReference type="InterPro" id="IPR011009">
    <property type="entry name" value="Kinase-like_dom_sf"/>
</dbReference>
<evidence type="ECO:0000256" key="7">
    <source>
        <dbReference type="ARBA" id="ARBA00022679"/>
    </source>
</evidence>
<keyword evidence="7" id="KW-0808">Transferase</keyword>
<feature type="domain" description="Protein kinase" evidence="22">
    <location>
        <begin position="754"/>
        <end position="1025"/>
    </location>
</feature>
<evidence type="ECO:0000256" key="13">
    <source>
        <dbReference type="ARBA" id="ARBA00022989"/>
    </source>
</evidence>
<dbReference type="InterPro" id="IPR013210">
    <property type="entry name" value="LRR_N_plant-typ"/>
</dbReference>
<dbReference type="Pfam" id="PF00560">
    <property type="entry name" value="LRR_1"/>
    <property type="match status" value="3"/>
</dbReference>
<keyword evidence="8 20" id="KW-0812">Transmembrane</keyword>
<reference evidence="25" key="1">
    <citation type="journal article" date="2016" name="Proc. Natl. Acad. Sci. U.S.A.">
        <title>Chromosome-level assembly of Arabidopsis thaliana Ler reveals the extent of translocation and inversion polymorphisms.</title>
        <authorList>
            <person name="Zapata L."/>
            <person name="Ding J."/>
            <person name="Willing E.M."/>
            <person name="Hartwig B."/>
            <person name="Bezdan D."/>
            <person name="Jiao W.B."/>
            <person name="Patel V."/>
            <person name="Velikkakam James G."/>
            <person name="Koornneef M."/>
            <person name="Ossowski S."/>
            <person name="Schneeberger K."/>
        </authorList>
    </citation>
    <scope>NUCLEOTIDE SEQUENCE [LARGE SCALE GENOMIC DNA]</scope>
    <source>
        <strain evidence="25">cv. Landsberg erecta</strain>
    </source>
</reference>
<dbReference type="ExpressionAtlas" id="A0A178UFH7">
    <property type="expression patterns" value="baseline and differential"/>
</dbReference>
<dbReference type="Gene3D" id="3.30.200.20">
    <property type="entry name" value="Phosphorylase Kinase, domain 1"/>
    <property type="match status" value="1"/>
</dbReference>
<dbReference type="FunFam" id="1.10.510.10:FF:000309">
    <property type="entry name" value="Leucine-rich repeat receptor-like protein kinase"/>
    <property type="match status" value="1"/>
</dbReference>
<evidence type="ECO:0000256" key="12">
    <source>
        <dbReference type="ARBA" id="ARBA00022840"/>
    </source>
</evidence>
<comment type="subcellular location">
    <subcellularLocation>
        <location evidence="1">Membrane</location>
        <topology evidence="1">Single-pass membrane protein</topology>
    </subcellularLocation>
</comment>
<dbReference type="InterPro" id="IPR001611">
    <property type="entry name" value="Leu-rich_rpt"/>
</dbReference>
<accession>A0A178UFH7</accession>
<sequence length="1036" mass="114153">MVIILLLVFFVGSSVSQPCHPNDLSALRELAGALKNKSVTESWLNGSRCCEWDGVFCEGSDVSGRVTKLVLPEKGLEGVISKSLGELTELRVLDLSRNQLKGEVPAEISKLEQLQVLDLSHNLLSGSVLGVVSGLKLIQSLNISSNSLSGKLSDVGVFPGLVMLNVSNNLFEGEIHPELCSSSGGIQVLDLSMNRLVGNLDGLYNCSKSIQQLHIDSNGLTGQLPDYLYSIRELEQLSLSGNYLSGELSKNLSNLSGLKSLLISENRFSGVIPDVFGNLTQLEHLDVSSNKFSGRFPPSLSQCSKLRVLDLRNNSLSGSINLNFTGFTDLCVLDLASNHFSGPLPDSLGHCPKMKILSLAKNEFRGKIPDTFKNLQSLLFLSLSNNSFVDFSETMNVLQHCRNLSTLILSKNFIGEEIPNNVTGFDNLAILALGNCGLRGQIPSWLLNCKKLEVLDLSWNHFYGTIPHWIGKMESLFYIDFSNNTLTGAIPVAITELKNLIRLNGTASQMTDSSGIPLYVKRNKSSNGLPYNQVSRFPPSIYLNNNRLNGTILPEIGRLKELHMLDLSRNNFTGTIPDSISGLDNLEVLDLSYNHLYGSIPLSFQSLTFLSRFSVAYNRLTGAIPSGGQFYSFPHSSFEGNLGLCRAIDSPCDVLMSNMLNPKGSSRRNNNGGKFGRSSIVVLTISLAIGITLLLSVILLRISRKDVDDRINDVDEETISGVSKALGPSKIVLFHSCGCKDLSVEELLKSTNNFSQANIIGCGGFGLVYKANFPDGSKAAVKRLSGDCGQMEREFQAEVEALSRAEHKNLVSLQGYCKHGNDRLLIYSFMENGSLDYWLHERVDGNMTLIWDVRLKIAQGAARGLAYLHKVCEPNVIHRDVKSSNILLDEKFEAHLADFGLARLLRPYDTHVTTDLVGTLGYIPPEYSQSLIATCRGDVYSFGVVLLELVTGRRPVEVCKGKSCRDLVSRVFQMKAEKREAELIDTTIRENVNERAVLEMLEIACKCIDHEPRRRPLIEEVVTWLEDLPMESVQQQ</sequence>
<dbReference type="PANTHER" id="PTHR48056">
    <property type="entry name" value="LRR RECEPTOR-LIKE SERINE/THREONINE-PROTEIN KINASE-RELATED"/>
    <property type="match status" value="1"/>
</dbReference>
<evidence type="ECO:0000256" key="19">
    <source>
        <dbReference type="PROSITE-ProRule" id="PRU10141"/>
    </source>
</evidence>
<evidence type="ECO:0000256" key="21">
    <source>
        <dbReference type="SAM" id="SignalP"/>
    </source>
</evidence>
<dbReference type="SMART" id="SM00365">
    <property type="entry name" value="LRR_SD22"/>
    <property type="match status" value="6"/>
</dbReference>
<keyword evidence="9" id="KW-0677">Repeat</keyword>